<keyword evidence="3" id="KW-1185">Reference proteome</keyword>
<proteinExistence type="predicted"/>
<comment type="caution">
    <text evidence="2">The sequence shown here is derived from an EMBL/GenBank/DDBJ whole genome shotgun (WGS) entry which is preliminary data.</text>
</comment>
<evidence type="ECO:0000256" key="1">
    <source>
        <dbReference type="SAM" id="MobiDB-lite"/>
    </source>
</evidence>
<dbReference type="SUPFAM" id="SSF160113">
    <property type="entry name" value="YegP-like"/>
    <property type="match status" value="1"/>
</dbReference>
<evidence type="ECO:0000313" key="3">
    <source>
        <dbReference type="Proteomes" id="UP000237983"/>
    </source>
</evidence>
<sequence>MSETPRIVFTLFAAHTDSMVAAWQRFSGDLLPDANGPLGKHPEALLTIDRSPVVHLPTVQRGYSGRGLRHPSLRGAAMPPRRVSGAVTSASLASSASAPSAPARPPHSLSSQPGDALASAIASASSASESPTFLRPPATGSSAPLGGVWRLLATNNREIARSVRVYPTFAEARADVDRVCANRERLVVAAVVGPDRGTRGWYATLDGEPVITCSRWYETSSSSVAASADAVEALQLAVIVEAVRTIESADRRRSRSRATESSVGGW</sequence>
<dbReference type="EMBL" id="PVTL01000006">
    <property type="protein sequence ID" value="PRY67487.1"/>
    <property type="molecule type" value="Genomic_DNA"/>
</dbReference>
<protein>
    <submittedName>
        <fullName evidence="2">Uncharacterized protein</fullName>
    </submittedName>
</protein>
<feature type="compositionally biased region" description="Low complexity" evidence="1">
    <location>
        <begin position="89"/>
        <end position="122"/>
    </location>
</feature>
<reference evidence="2 3" key="1">
    <citation type="submission" date="2018-03" db="EMBL/GenBank/DDBJ databases">
        <title>Genomic Encyclopedia of Type Strains, Phase III (KMG-III): the genomes of soil and plant-associated and newly described type strains.</title>
        <authorList>
            <person name="Whitman W."/>
        </authorList>
    </citation>
    <scope>NUCLEOTIDE SEQUENCE [LARGE SCALE GENOMIC DNA]</scope>
    <source>
        <strain evidence="2 3">CGMCC 1.12484</strain>
    </source>
</reference>
<accession>A0A2T0VBN0</accession>
<name>A0A2T0VBN0_9MICO</name>
<dbReference type="AlphaFoldDB" id="A0A2T0VBN0"/>
<dbReference type="InterPro" id="IPR036913">
    <property type="entry name" value="YegP-like_sf"/>
</dbReference>
<feature type="region of interest" description="Disordered" evidence="1">
    <location>
        <begin position="62"/>
        <end position="122"/>
    </location>
</feature>
<evidence type="ECO:0000313" key="2">
    <source>
        <dbReference type="EMBL" id="PRY67487.1"/>
    </source>
</evidence>
<gene>
    <name evidence="2" type="ORF">B0I08_10694</name>
</gene>
<dbReference type="Proteomes" id="UP000237983">
    <property type="component" value="Unassembled WGS sequence"/>
</dbReference>
<organism evidence="2 3">
    <name type="scientific">Glaciihabitans tibetensis</name>
    <dbReference type="NCBI Taxonomy" id="1266600"/>
    <lineage>
        <taxon>Bacteria</taxon>
        <taxon>Bacillati</taxon>
        <taxon>Actinomycetota</taxon>
        <taxon>Actinomycetes</taxon>
        <taxon>Micrococcales</taxon>
        <taxon>Microbacteriaceae</taxon>
        <taxon>Glaciihabitans</taxon>
    </lineage>
</organism>